<evidence type="ECO:0000256" key="1">
    <source>
        <dbReference type="PROSITE-ProRule" id="PRU00023"/>
    </source>
</evidence>
<dbReference type="Proteomes" id="UP000292402">
    <property type="component" value="Unassembled WGS sequence"/>
</dbReference>
<protein>
    <submittedName>
        <fullName evidence="2">Uncharacterized protein</fullName>
    </submittedName>
</protein>
<dbReference type="SUPFAM" id="SSF48403">
    <property type="entry name" value="Ankyrin repeat"/>
    <property type="match status" value="1"/>
</dbReference>
<dbReference type="InterPro" id="IPR036770">
    <property type="entry name" value="Ankyrin_rpt-contain_sf"/>
</dbReference>
<gene>
    <name evidence="2" type="ORF">AA0114_g1785</name>
</gene>
<dbReference type="PROSITE" id="PS50297">
    <property type="entry name" value="ANK_REP_REGION"/>
    <property type="match status" value="1"/>
</dbReference>
<dbReference type="AlphaFoldDB" id="A0A4Q4MUL3"/>
<dbReference type="SMART" id="SM00248">
    <property type="entry name" value="ANK"/>
    <property type="match status" value="1"/>
</dbReference>
<dbReference type="Pfam" id="PF00023">
    <property type="entry name" value="Ank"/>
    <property type="match status" value="1"/>
</dbReference>
<dbReference type="PROSITE" id="PS50088">
    <property type="entry name" value="ANK_REPEAT"/>
    <property type="match status" value="1"/>
</dbReference>
<evidence type="ECO:0000313" key="2">
    <source>
        <dbReference type="EMBL" id="RYN59167.1"/>
    </source>
</evidence>
<organism evidence="2 3">
    <name type="scientific">Alternaria tenuissima</name>
    <dbReference type="NCBI Taxonomy" id="119927"/>
    <lineage>
        <taxon>Eukaryota</taxon>
        <taxon>Fungi</taxon>
        <taxon>Dikarya</taxon>
        <taxon>Ascomycota</taxon>
        <taxon>Pezizomycotina</taxon>
        <taxon>Dothideomycetes</taxon>
        <taxon>Pleosporomycetidae</taxon>
        <taxon>Pleosporales</taxon>
        <taxon>Pleosporineae</taxon>
        <taxon>Pleosporaceae</taxon>
        <taxon>Alternaria</taxon>
        <taxon>Alternaria sect. Alternaria</taxon>
        <taxon>Alternaria alternata complex</taxon>
    </lineage>
</organism>
<name>A0A4Q4MUL3_9PLEO</name>
<reference evidence="3" key="1">
    <citation type="journal article" date="2019" name="bioRxiv">
        <title>Genomics, evolutionary history and diagnostics of the Alternaria alternata species group including apple and Asian pear pathotypes.</title>
        <authorList>
            <person name="Armitage A.D."/>
            <person name="Cockerton H.M."/>
            <person name="Sreenivasaprasad S."/>
            <person name="Woodhall J.W."/>
            <person name="Lane C.R."/>
            <person name="Harrison R.J."/>
            <person name="Clarkson J.P."/>
        </authorList>
    </citation>
    <scope>NUCLEOTIDE SEQUENCE [LARGE SCALE GENOMIC DNA]</scope>
    <source>
        <strain evidence="3">FERA 1082</strain>
    </source>
</reference>
<proteinExistence type="predicted"/>
<dbReference type="EMBL" id="PDXA01000004">
    <property type="protein sequence ID" value="RYN59167.1"/>
    <property type="molecule type" value="Genomic_DNA"/>
</dbReference>
<accession>A0A4Q4MUL3</accession>
<dbReference type="InterPro" id="IPR002110">
    <property type="entry name" value="Ankyrin_rpt"/>
</dbReference>
<sequence length="224" mass="25030">MFSPNHGTPLHTACTNNGDDAMIQLLLEHSADVNSKGREGETPLTSILSKDKYFSERLVESLLRTEQQLEATESDLNRLVTGSGHSECAIQICKRVLADNTHLKPTIETIRLLLAGIGYRNSEILRLLLARAPHLTITLDIVKQAKNLESFELLTRHGSCIEITPDLMRSFLDPLELELIKYSVQSVPEIRPPPAVVTTIRAILDQPETEATGTVYEHGRRFRP</sequence>
<comment type="caution">
    <text evidence="2">The sequence shown here is derived from an EMBL/GenBank/DDBJ whole genome shotgun (WGS) entry which is preliminary data.</text>
</comment>
<dbReference type="Gene3D" id="1.25.40.20">
    <property type="entry name" value="Ankyrin repeat-containing domain"/>
    <property type="match status" value="1"/>
</dbReference>
<feature type="repeat" description="ANK" evidence="1">
    <location>
        <begin position="5"/>
        <end position="38"/>
    </location>
</feature>
<evidence type="ECO:0000313" key="3">
    <source>
        <dbReference type="Proteomes" id="UP000292402"/>
    </source>
</evidence>
<keyword evidence="1" id="KW-0040">ANK repeat</keyword>